<dbReference type="GO" id="GO:0046872">
    <property type="term" value="F:metal ion binding"/>
    <property type="evidence" value="ECO:0007669"/>
    <property type="project" value="UniProtKB-KW"/>
</dbReference>
<comment type="cofactor">
    <cofactor evidence="1">
        <name>Mn(2+)</name>
        <dbReference type="ChEBI" id="CHEBI:29035"/>
    </cofactor>
    <text evidence="1">The Mn(2+) ion enhances activity.</text>
</comment>
<keyword evidence="1" id="KW-0464">Manganese</keyword>
<dbReference type="InterPro" id="IPR017439">
    <property type="entry name" value="Amidohydrolase"/>
</dbReference>
<feature type="binding site" evidence="1">
    <location>
        <position position="112"/>
    </location>
    <ligand>
        <name>Mn(2+)</name>
        <dbReference type="ChEBI" id="CHEBI:29035"/>
        <label>2</label>
    </ligand>
</feature>
<dbReference type="AlphaFoldDB" id="A0A238VN86"/>
<name>A0A238VN86_9ACTN</name>
<dbReference type="InterPro" id="IPR002933">
    <property type="entry name" value="Peptidase_M20"/>
</dbReference>
<keyword evidence="3" id="KW-0378">Hydrolase</keyword>
<dbReference type="Proteomes" id="UP000198420">
    <property type="component" value="Unassembled WGS sequence"/>
</dbReference>
<feature type="binding site" evidence="1">
    <location>
        <position position="148"/>
    </location>
    <ligand>
        <name>Mn(2+)</name>
        <dbReference type="ChEBI" id="CHEBI:29035"/>
        <label>2</label>
    </ligand>
</feature>
<gene>
    <name evidence="3" type="ORF">SAMN06265355_10294</name>
</gene>
<keyword evidence="1" id="KW-0479">Metal-binding</keyword>
<organism evidence="3 4">
    <name type="scientific">Actinomadura mexicana</name>
    <dbReference type="NCBI Taxonomy" id="134959"/>
    <lineage>
        <taxon>Bacteria</taxon>
        <taxon>Bacillati</taxon>
        <taxon>Actinomycetota</taxon>
        <taxon>Actinomycetes</taxon>
        <taxon>Streptosporangiales</taxon>
        <taxon>Thermomonosporaceae</taxon>
        <taxon>Actinomadura</taxon>
    </lineage>
</organism>
<dbReference type="Gene3D" id="3.30.70.360">
    <property type="match status" value="1"/>
</dbReference>
<evidence type="ECO:0000256" key="1">
    <source>
        <dbReference type="PIRSR" id="PIRSR005962-1"/>
    </source>
</evidence>
<evidence type="ECO:0000259" key="2">
    <source>
        <dbReference type="Pfam" id="PF07687"/>
    </source>
</evidence>
<dbReference type="SUPFAM" id="SSF53187">
    <property type="entry name" value="Zn-dependent exopeptidases"/>
    <property type="match status" value="1"/>
</dbReference>
<dbReference type="NCBIfam" id="TIGR01891">
    <property type="entry name" value="amidohydrolases"/>
    <property type="match status" value="1"/>
</dbReference>
<dbReference type="Pfam" id="PF07687">
    <property type="entry name" value="M20_dimer"/>
    <property type="match status" value="1"/>
</dbReference>
<accession>A0A238VN86</accession>
<keyword evidence="4" id="KW-1185">Reference proteome</keyword>
<dbReference type="Gene3D" id="3.40.630.10">
    <property type="entry name" value="Zn peptidases"/>
    <property type="match status" value="1"/>
</dbReference>
<dbReference type="InterPro" id="IPR011650">
    <property type="entry name" value="Peptidase_M20_dimer"/>
</dbReference>
<feature type="domain" description="Peptidase M20 dimerisation" evidence="2">
    <location>
        <begin position="197"/>
        <end position="292"/>
    </location>
</feature>
<dbReference type="Pfam" id="PF01546">
    <property type="entry name" value="Peptidase_M20"/>
    <property type="match status" value="1"/>
</dbReference>
<feature type="binding site" evidence="1">
    <location>
        <position position="114"/>
    </location>
    <ligand>
        <name>Mn(2+)</name>
        <dbReference type="ChEBI" id="CHEBI:29035"/>
        <label>2</label>
    </ligand>
</feature>
<feature type="binding site" evidence="1">
    <location>
        <position position="175"/>
    </location>
    <ligand>
        <name>Mn(2+)</name>
        <dbReference type="ChEBI" id="CHEBI:29035"/>
        <label>2</label>
    </ligand>
</feature>
<dbReference type="RefSeq" id="WP_179278692.1">
    <property type="nucleotide sequence ID" value="NZ_FZNP01000002.1"/>
</dbReference>
<dbReference type="EMBL" id="FZNP01000002">
    <property type="protein sequence ID" value="SNR35641.1"/>
    <property type="molecule type" value="Genomic_DNA"/>
</dbReference>
<dbReference type="PANTHER" id="PTHR11014:SF63">
    <property type="entry name" value="METALLOPEPTIDASE, PUTATIVE (AFU_ORTHOLOGUE AFUA_6G09600)-RELATED"/>
    <property type="match status" value="1"/>
</dbReference>
<dbReference type="PANTHER" id="PTHR11014">
    <property type="entry name" value="PEPTIDASE M20 FAMILY MEMBER"/>
    <property type="match status" value="1"/>
</dbReference>
<dbReference type="GO" id="GO:0016787">
    <property type="term" value="F:hydrolase activity"/>
    <property type="evidence" value="ECO:0007669"/>
    <property type="project" value="UniProtKB-KW"/>
</dbReference>
<reference evidence="4" key="1">
    <citation type="submission" date="2017-06" db="EMBL/GenBank/DDBJ databases">
        <authorList>
            <person name="Varghese N."/>
            <person name="Submissions S."/>
        </authorList>
    </citation>
    <scope>NUCLEOTIDE SEQUENCE [LARGE SCALE GENOMIC DNA]</scope>
    <source>
        <strain evidence="4">DSM 44485</strain>
    </source>
</reference>
<protein>
    <submittedName>
        <fullName evidence="3">Hippurate hydrolase</fullName>
    </submittedName>
</protein>
<sequence length="420" mass="43449">MPAPDVLRSLPRAMPDLEAVYRDLHAHPELAYAEHRTAAVVAARLRSDGFAVTEGIGATGVVGVLRNGDGPAVMLRADMDALPVEEQTGLDYASTVTATDERGETVPLMHACGHDVHVTCLLGAARLLAASAGLWSGTLVAVFQPAEEGRGGAKRMLADGLLQVAGKPDVVLGQHVFPHPAGSVGYRAGPFLAASDGFDVRLYGRGAHGSWPQSGVDPVVLAASTVMRLQTIVSREVAADEQAVLTVGSLHAGTRANIIADHADLSLSVRSFDRQVSARMVASVRRIIEAECAASGSPRPPRFAELAGFSPTVNDPAATERVAGALRALLGEDAVTEIAPIMGSEDFGEFGEAAGAPSVFWSLGGADPEAYAAALEAGTVDEDIPSNHSPLFAPVVRPTLTTGVSALVAAAMEWLSASHG</sequence>
<evidence type="ECO:0000313" key="4">
    <source>
        <dbReference type="Proteomes" id="UP000198420"/>
    </source>
</evidence>
<dbReference type="PIRSF" id="PIRSF005962">
    <property type="entry name" value="Pept_M20D_amidohydro"/>
    <property type="match status" value="1"/>
</dbReference>
<proteinExistence type="predicted"/>
<dbReference type="InterPro" id="IPR036264">
    <property type="entry name" value="Bact_exopeptidase_dim_dom"/>
</dbReference>
<evidence type="ECO:0000313" key="3">
    <source>
        <dbReference type="EMBL" id="SNR35641.1"/>
    </source>
</evidence>
<dbReference type="SUPFAM" id="SSF55031">
    <property type="entry name" value="Bacterial exopeptidase dimerisation domain"/>
    <property type="match status" value="1"/>
</dbReference>